<organism evidence="3 4">
    <name type="scientific">Patella caerulea</name>
    <name type="common">Rayed Mediterranean limpet</name>
    <dbReference type="NCBI Taxonomy" id="87958"/>
    <lineage>
        <taxon>Eukaryota</taxon>
        <taxon>Metazoa</taxon>
        <taxon>Spiralia</taxon>
        <taxon>Lophotrochozoa</taxon>
        <taxon>Mollusca</taxon>
        <taxon>Gastropoda</taxon>
        <taxon>Patellogastropoda</taxon>
        <taxon>Patelloidea</taxon>
        <taxon>Patellidae</taxon>
        <taxon>Patella</taxon>
    </lineage>
</organism>
<comment type="caution">
    <text evidence="3">The sequence shown here is derived from an EMBL/GenBank/DDBJ whole genome shotgun (WGS) entry which is preliminary data.</text>
</comment>
<keyword evidence="1" id="KW-0175">Coiled coil</keyword>
<dbReference type="Gene3D" id="3.30.70.1820">
    <property type="entry name" value="L1 transposable element, RRM domain"/>
    <property type="match status" value="1"/>
</dbReference>
<feature type="region of interest" description="Disordered" evidence="2">
    <location>
        <begin position="1"/>
        <end position="22"/>
    </location>
</feature>
<dbReference type="EMBL" id="JAZGQO010000011">
    <property type="protein sequence ID" value="KAK6174159.1"/>
    <property type="molecule type" value="Genomic_DNA"/>
</dbReference>
<dbReference type="PANTHER" id="PTHR11505">
    <property type="entry name" value="L1 TRANSPOSABLE ELEMENT-RELATED"/>
    <property type="match status" value="1"/>
</dbReference>
<dbReference type="AlphaFoldDB" id="A0AAN8JDZ2"/>
<name>A0AAN8JDZ2_PATCE</name>
<evidence type="ECO:0000313" key="4">
    <source>
        <dbReference type="Proteomes" id="UP001347796"/>
    </source>
</evidence>
<reference evidence="3 4" key="1">
    <citation type="submission" date="2024-01" db="EMBL/GenBank/DDBJ databases">
        <title>The genome of the rayed Mediterranean limpet Patella caerulea (Linnaeus, 1758).</title>
        <authorList>
            <person name="Anh-Thu Weber A."/>
            <person name="Halstead-Nussloch G."/>
        </authorList>
    </citation>
    <scope>NUCLEOTIDE SEQUENCE [LARGE SCALE GENOMIC DNA]</scope>
    <source>
        <strain evidence="3">AATW-2023a</strain>
        <tissue evidence="3">Whole specimen</tissue>
    </source>
</reference>
<protein>
    <submittedName>
        <fullName evidence="3">Uncharacterized protein</fullName>
    </submittedName>
</protein>
<sequence>MNNTAGKNCIKTGETSRTTRSGTKETIYTAEDSTTDISGIYEILKTIKYEMTNTIKKRDIDKISESMLDKIRKEMKNEVKHVVMGATSELNEKYEIATLKIEQLTSEKSALQKQVEDLDTDLNKENKRINESINMANYNEQYSRKMNIRVFGLPTQQSQDLKETFIEHIKRIANVGIAREEIIALHKLPTKYPDRPTPVLVKMINTETKSKIMKCKKTLLLNNIKLADDITKRNLSLMYRAYNHQRVDQVWFFNGCVYAKSTGRKKIRIGLFDDLDKKMLSAPLEEIHDDQEN</sequence>
<keyword evidence="4" id="KW-1185">Reference proteome</keyword>
<feature type="coiled-coil region" evidence="1">
    <location>
        <begin position="87"/>
        <end position="128"/>
    </location>
</feature>
<evidence type="ECO:0000256" key="1">
    <source>
        <dbReference type="SAM" id="Coils"/>
    </source>
</evidence>
<evidence type="ECO:0000313" key="3">
    <source>
        <dbReference type="EMBL" id="KAK6174159.1"/>
    </source>
</evidence>
<proteinExistence type="predicted"/>
<feature type="compositionally biased region" description="Low complexity" evidence="2">
    <location>
        <begin position="11"/>
        <end position="22"/>
    </location>
</feature>
<evidence type="ECO:0000256" key="2">
    <source>
        <dbReference type="SAM" id="MobiDB-lite"/>
    </source>
</evidence>
<accession>A0AAN8JDZ2</accession>
<gene>
    <name evidence="3" type="ORF">SNE40_017487</name>
</gene>
<dbReference type="InterPro" id="IPR004244">
    <property type="entry name" value="Transposase_22"/>
</dbReference>
<dbReference type="Proteomes" id="UP001347796">
    <property type="component" value="Unassembled WGS sequence"/>
</dbReference>